<dbReference type="Pfam" id="PF00486">
    <property type="entry name" value="Trans_reg_C"/>
    <property type="match status" value="1"/>
</dbReference>
<evidence type="ECO:0000259" key="3">
    <source>
        <dbReference type="PROSITE" id="PS51755"/>
    </source>
</evidence>
<proteinExistence type="predicted"/>
<keyword evidence="1 2" id="KW-0238">DNA-binding</keyword>
<name>A0ABQ2DIV8_9DEIO</name>
<keyword evidence="5" id="KW-1185">Reference proteome</keyword>
<accession>A0ABQ2DIV8</accession>
<dbReference type="EMBL" id="BMOD01000046">
    <property type="protein sequence ID" value="GGJ58823.1"/>
    <property type="molecule type" value="Genomic_DNA"/>
</dbReference>
<reference evidence="5" key="1">
    <citation type="journal article" date="2019" name="Int. J. Syst. Evol. Microbiol.">
        <title>The Global Catalogue of Microorganisms (GCM) 10K type strain sequencing project: providing services to taxonomists for standard genome sequencing and annotation.</title>
        <authorList>
            <consortium name="The Broad Institute Genomics Platform"/>
            <consortium name="The Broad Institute Genome Sequencing Center for Infectious Disease"/>
            <person name="Wu L."/>
            <person name="Ma J."/>
        </authorList>
    </citation>
    <scope>NUCLEOTIDE SEQUENCE [LARGE SCALE GENOMIC DNA]</scope>
    <source>
        <strain evidence="5">JCM 14370</strain>
    </source>
</reference>
<dbReference type="RefSeq" id="WP_229684981.1">
    <property type="nucleotide sequence ID" value="NZ_BMOD01000046.1"/>
</dbReference>
<dbReference type="InterPro" id="IPR016032">
    <property type="entry name" value="Sig_transdc_resp-reg_C-effctor"/>
</dbReference>
<dbReference type="Gene3D" id="1.10.10.10">
    <property type="entry name" value="Winged helix-like DNA-binding domain superfamily/Winged helix DNA-binding domain"/>
    <property type="match status" value="1"/>
</dbReference>
<comment type="caution">
    <text evidence="4">The sequence shown here is derived from an EMBL/GenBank/DDBJ whole genome shotgun (WGS) entry which is preliminary data.</text>
</comment>
<feature type="domain" description="OmpR/PhoB-type" evidence="3">
    <location>
        <begin position="1"/>
        <end position="51"/>
    </location>
</feature>
<evidence type="ECO:0000313" key="5">
    <source>
        <dbReference type="Proteomes" id="UP000632222"/>
    </source>
</evidence>
<evidence type="ECO:0000313" key="4">
    <source>
        <dbReference type="EMBL" id="GGJ58823.1"/>
    </source>
</evidence>
<gene>
    <name evidence="4" type="ORF">GCM10008938_51130</name>
</gene>
<sequence>MFSREELLEHVWGPQFDGVERVVDVMVVALRKKLGRNHLETVRGTGHRFNPSPATESER</sequence>
<dbReference type="SUPFAM" id="SSF46894">
    <property type="entry name" value="C-terminal effector domain of the bipartite response regulators"/>
    <property type="match status" value="1"/>
</dbReference>
<dbReference type="InterPro" id="IPR036388">
    <property type="entry name" value="WH-like_DNA-bd_sf"/>
</dbReference>
<dbReference type="PROSITE" id="PS51755">
    <property type="entry name" value="OMPR_PHOB"/>
    <property type="match status" value="1"/>
</dbReference>
<dbReference type="InterPro" id="IPR001867">
    <property type="entry name" value="OmpR/PhoB-type_DNA-bd"/>
</dbReference>
<dbReference type="Proteomes" id="UP000632222">
    <property type="component" value="Unassembled WGS sequence"/>
</dbReference>
<protein>
    <recommendedName>
        <fullName evidence="3">OmpR/PhoB-type domain-containing protein</fullName>
    </recommendedName>
</protein>
<evidence type="ECO:0000256" key="1">
    <source>
        <dbReference type="ARBA" id="ARBA00023125"/>
    </source>
</evidence>
<feature type="DNA-binding region" description="OmpR/PhoB-type" evidence="2">
    <location>
        <begin position="1"/>
        <end position="51"/>
    </location>
</feature>
<organism evidence="4 5">
    <name type="scientific">Deinococcus roseus</name>
    <dbReference type="NCBI Taxonomy" id="392414"/>
    <lineage>
        <taxon>Bacteria</taxon>
        <taxon>Thermotogati</taxon>
        <taxon>Deinococcota</taxon>
        <taxon>Deinococci</taxon>
        <taxon>Deinococcales</taxon>
        <taxon>Deinococcaceae</taxon>
        <taxon>Deinococcus</taxon>
    </lineage>
</organism>
<evidence type="ECO:0000256" key="2">
    <source>
        <dbReference type="PROSITE-ProRule" id="PRU01091"/>
    </source>
</evidence>